<organism evidence="1">
    <name type="scientific">uncultured Planctomycetota bacterium</name>
    <dbReference type="NCBI Taxonomy" id="120965"/>
    <lineage>
        <taxon>Bacteria</taxon>
        <taxon>Pseudomonadati</taxon>
        <taxon>Planctomycetota</taxon>
        <taxon>environmental samples</taxon>
    </lineage>
</organism>
<dbReference type="PROSITE" id="PS51318">
    <property type="entry name" value="TAT"/>
    <property type="match status" value="1"/>
</dbReference>
<dbReference type="InterPro" id="IPR021889">
    <property type="entry name" value="DUF3500"/>
</dbReference>
<dbReference type="InterPro" id="IPR006311">
    <property type="entry name" value="TAT_signal"/>
</dbReference>
<evidence type="ECO:0000313" key="1">
    <source>
        <dbReference type="EMBL" id="BAL53964.1"/>
    </source>
</evidence>
<dbReference type="AlphaFoldDB" id="H5SCS8"/>
<dbReference type="Pfam" id="PF12006">
    <property type="entry name" value="DUF3500"/>
    <property type="match status" value="1"/>
</dbReference>
<dbReference type="EMBL" id="AP011673">
    <property type="protein sequence ID" value="BAL53964.1"/>
    <property type="molecule type" value="Genomic_DNA"/>
</dbReference>
<protein>
    <submittedName>
        <fullName evidence="1">Hypothetical conserved protein</fullName>
    </submittedName>
</protein>
<reference evidence="1" key="1">
    <citation type="journal article" date="2005" name="Environ. Microbiol.">
        <title>Genetic and functional properties of uncultivated thermophilic crenarchaeotes from a subsurface gold mine as revealed by analysis of genome fragments.</title>
        <authorList>
            <person name="Nunoura T."/>
            <person name="Hirayama H."/>
            <person name="Takami H."/>
            <person name="Oida H."/>
            <person name="Nishi S."/>
            <person name="Shimamura S."/>
            <person name="Suzuki Y."/>
            <person name="Inagaki F."/>
            <person name="Takai K."/>
            <person name="Nealson K.H."/>
            <person name="Horikoshi K."/>
        </authorList>
    </citation>
    <scope>NUCLEOTIDE SEQUENCE</scope>
</reference>
<reference evidence="1" key="2">
    <citation type="journal article" date="2012" name="PLoS ONE">
        <title>A Deeply Branching Thermophilic Bacterium with an Ancient Acetyl-CoA Pathway Dominates a Subsurface Ecosystem.</title>
        <authorList>
            <person name="Takami H."/>
            <person name="Noguchi H."/>
            <person name="Takaki Y."/>
            <person name="Uchiyama I."/>
            <person name="Toyoda A."/>
            <person name="Nishi S."/>
            <person name="Chee G.-J."/>
            <person name="Arai W."/>
            <person name="Nunoura T."/>
            <person name="Itoh T."/>
            <person name="Hattori M."/>
            <person name="Takai K."/>
        </authorList>
    </citation>
    <scope>NUCLEOTIDE SEQUENCE</scope>
</reference>
<sequence>MAAEKSKSVVCPDCEAWESGDLSRRDFLWQAGIVTATVVSLEGYAVPKVQAAPKPTSPAETLVKVLYEKLTPEQKKVICFPWDYKDPQRGLLRTHVSNNWHITRPAVASDFFTAEQRDIIRKIFCNIFNSDWIEKIDKQLRDDTGGRPWGADQNIAIFGRPGEDKFMFVMTGRHLTIRCDGNSEEHVAFGGPIFHGHAASGFNEKPGHPGNVFWHQAVLANKVYQMLDERQKKIALVDRRPPESRVPFQGPNGKFPGIPCSELSRDQKAQLEVVLRSLLEPYRKEDQDEVMECLKKHGGLDKCHLAFYKEGDLGDDGEWDNWRLEGPAFVWYFRGTPHVHIWINVADDPSVPLNARG</sequence>
<gene>
    <name evidence="1" type="ORF">HGMM_F11G08C01</name>
</gene>
<name>H5SCS8_9BACT</name>
<proteinExistence type="predicted"/>
<accession>H5SCS8</accession>